<evidence type="ECO:0000313" key="1">
    <source>
        <dbReference type="EMBL" id="ELZ96141.1"/>
    </source>
</evidence>
<reference evidence="1 2" key="1">
    <citation type="journal article" date="2014" name="PLoS Genet.">
        <title>Phylogenetically driven sequencing of extremely halophilic archaea reveals strategies for static and dynamic osmo-response.</title>
        <authorList>
            <person name="Becker E.A."/>
            <person name="Seitzer P.M."/>
            <person name="Tritt A."/>
            <person name="Larsen D."/>
            <person name="Krusor M."/>
            <person name="Yao A.I."/>
            <person name="Wu D."/>
            <person name="Madern D."/>
            <person name="Eisen J.A."/>
            <person name="Darling A.E."/>
            <person name="Facciotti M.T."/>
        </authorList>
    </citation>
    <scope>NUCLEOTIDE SEQUENCE [LARGE SCALE GENOMIC DNA]</scope>
    <source>
        <strain evidence="1 2">ATCC BAA-897</strain>
    </source>
</reference>
<dbReference type="Proteomes" id="UP000011508">
    <property type="component" value="Unassembled WGS sequence"/>
</dbReference>
<comment type="caution">
    <text evidence="1">The sequence shown here is derived from an EMBL/GenBank/DDBJ whole genome shotgun (WGS) entry which is preliminary data.</text>
</comment>
<sequence>MLLAVLGFVVYSWYTVATQTSYRLGGGTGIVAAASVGAAVGYASTDTDRSGAELGSSSCCYWCPRWCWRSRLDL</sequence>
<gene>
    <name evidence="1" type="ORF">C441_04849</name>
</gene>
<accession>M0IHA8</accession>
<evidence type="ECO:0000313" key="2">
    <source>
        <dbReference type="Proteomes" id="UP000011508"/>
    </source>
</evidence>
<dbReference type="EMBL" id="AOLM01000008">
    <property type="protein sequence ID" value="ELZ96141.1"/>
    <property type="molecule type" value="Genomic_DNA"/>
</dbReference>
<proteinExistence type="predicted"/>
<name>M0IHA8_9EURY</name>
<dbReference type="AlphaFoldDB" id="M0IHA8"/>
<protein>
    <submittedName>
        <fullName evidence="1">Uncharacterized protein</fullName>
    </submittedName>
</protein>
<keyword evidence="2" id="KW-1185">Reference proteome</keyword>
<organism evidence="1 2">
    <name type="scientific">Haloferax sulfurifontis ATCC BAA-897</name>
    <dbReference type="NCBI Taxonomy" id="662480"/>
    <lineage>
        <taxon>Archaea</taxon>
        <taxon>Methanobacteriati</taxon>
        <taxon>Methanobacteriota</taxon>
        <taxon>Stenosarchaea group</taxon>
        <taxon>Halobacteria</taxon>
        <taxon>Halobacteriales</taxon>
        <taxon>Haloferacaceae</taxon>
        <taxon>Haloferax</taxon>
    </lineage>
</organism>